<protein>
    <submittedName>
        <fullName evidence="4">Uncharacterized protein LOC100903142</fullName>
    </submittedName>
</protein>
<evidence type="ECO:0000256" key="1">
    <source>
        <dbReference type="SAM" id="MobiDB-lite"/>
    </source>
</evidence>
<keyword evidence="2" id="KW-0812">Transmembrane</keyword>
<dbReference type="RefSeq" id="XP_003747704.1">
    <property type="nucleotide sequence ID" value="XM_003747656.1"/>
</dbReference>
<accession>A0AAJ6VZT2</accession>
<proteinExistence type="predicted"/>
<feature type="transmembrane region" description="Helical" evidence="2">
    <location>
        <begin position="78"/>
        <end position="97"/>
    </location>
</feature>
<dbReference type="KEGG" id="goe:100903142"/>
<reference evidence="4" key="1">
    <citation type="submission" date="2025-08" db="UniProtKB">
        <authorList>
            <consortium name="RefSeq"/>
        </authorList>
    </citation>
    <scope>IDENTIFICATION</scope>
</reference>
<feature type="transmembrane region" description="Helical" evidence="2">
    <location>
        <begin position="12"/>
        <end position="32"/>
    </location>
</feature>
<evidence type="ECO:0000256" key="2">
    <source>
        <dbReference type="SAM" id="Phobius"/>
    </source>
</evidence>
<keyword evidence="2" id="KW-0472">Membrane</keyword>
<evidence type="ECO:0000313" key="3">
    <source>
        <dbReference type="Proteomes" id="UP000694867"/>
    </source>
</evidence>
<name>A0AAJ6VZT2_9ACAR</name>
<gene>
    <name evidence="4" type="primary">LOC100903142</name>
</gene>
<organism evidence="3 4">
    <name type="scientific">Galendromus occidentalis</name>
    <name type="common">western predatory mite</name>
    <dbReference type="NCBI Taxonomy" id="34638"/>
    <lineage>
        <taxon>Eukaryota</taxon>
        <taxon>Metazoa</taxon>
        <taxon>Ecdysozoa</taxon>
        <taxon>Arthropoda</taxon>
        <taxon>Chelicerata</taxon>
        <taxon>Arachnida</taxon>
        <taxon>Acari</taxon>
        <taxon>Parasitiformes</taxon>
        <taxon>Mesostigmata</taxon>
        <taxon>Gamasina</taxon>
        <taxon>Phytoseioidea</taxon>
        <taxon>Phytoseiidae</taxon>
        <taxon>Typhlodrominae</taxon>
        <taxon>Galendromus</taxon>
    </lineage>
</organism>
<dbReference type="AlphaFoldDB" id="A0AAJ6VZT2"/>
<keyword evidence="3" id="KW-1185">Reference proteome</keyword>
<feature type="region of interest" description="Disordered" evidence="1">
    <location>
        <begin position="218"/>
        <end position="240"/>
    </location>
</feature>
<feature type="transmembrane region" description="Helical" evidence="2">
    <location>
        <begin position="118"/>
        <end position="142"/>
    </location>
</feature>
<sequence>MQLKNGTKLRLFIFRQQGLIGIIQGILTLLLLQKKTSGSETWIAAITGGMNFVVSLVIVGHFGVQLDPADVVEEHNKAMLTIAAAVVGNFMALCLILDGNRSPELTRILTFREEGAPLQAFAVFFYLTVYVTLLLVIGLATYCLINVLEGGAISDAEDAKGKKEANAENATEVLVNGTANEKDGMRREDFFIETKILEDKEDADPDDRNVFRKKNLNRRTSSVSETEKCASSDLCPTTTSPTSAAVLVDAENRWDYSSE</sequence>
<feature type="transmembrane region" description="Helical" evidence="2">
    <location>
        <begin position="44"/>
        <end position="66"/>
    </location>
</feature>
<dbReference type="Proteomes" id="UP000694867">
    <property type="component" value="Unplaced"/>
</dbReference>
<keyword evidence="2" id="KW-1133">Transmembrane helix</keyword>
<dbReference type="GeneID" id="100903142"/>
<evidence type="ECO:0000313" key="4">
    <source>
        <dbReference type="RefSeq" id="XP_003747704.1"/>
    </source>
</evidence>